<evidence type="ECO:0000313" key="2">
    <source>
        <dbReference type="Proteomes" id="UP000005095"/>
    </source>
</evidence>
<dbReference type="AlphaFoldDB" id="J1AQ89"/>
<proteinExistence type="predicted"/>
<dbReference type="Gene3D" id="2.60.120.380">
    <property type="match status" value="2"/>
</dbReference>
<sequence>MRGEYLSKCIRLTCAVVLLVVVIGISGSAGGSGVVEFSEQRAIAIPIAFGESLTGEITSAGYMNTYTFQAEANDSVYIRMGTNSSYLDPMLILRGPDGVEINRTWSYPSTEIYELIAADGTYTILAGDDNDYDTGAYGLFLQRTNNPGNTVDIVGKSLNGTILMTGGMQTFVFTAEGGDAAYIRMGTKSSYLDPMLILFGPDGLEITRTQGYTSTEIHEFVAADGTYTVLAGDDDGYDVGTFGIFAQVMTDPVNATLLQSGDNTTATITVAGGMNTYRFAAAAGKRCFVRMGTKSSYLDPMLILFGPDGEEINRTQGYTSAEIDEVLWAGGMYSVLAGDDNGYDSGSYGLYIWLQDPPLPVVPFPGYEEMPTDPDGDGMYEDIDGNGVIGFNDVVVYYANLLFIEENEPVEAFDYDGSGRIGFNDVIVLYGEVT</sequence>
<dbReference type="InterPro" id="IPR036439">
    <property type="entry name" value="Dockerin_dom_sf"/>
</dbReference>
<dbReference type="EMBL" id="CM001555">
    <property type="protein sequence ID" value="EJG07123.1"/>
    <property type="molecule type" value="Genomic_DNA"/>
</dbReference>
<gene>
    <name evidence="1" type="ORF">Metli_1167</name>
</gene>
<keyword evidence="2" id="KW-1185">Reference proteome</keyword>
<dbReference type="RefSeq" id="WP_004038815.1">
    <property type="nucleotide sequence ID" value="NZ_CM001555.1"/>
</dbReference>
<dbReference type="OrthoDB" id="103676at2157"/>
<dbReference type="InterPro" id="IPR018247">
    <property type="entry name" value="EF_Hand_1_Ca_BS"/>
</dbReference>
<evidence type="ECO:0008006" key="3">
    <source>
        <dbReference type="Google" id="ProtNLM"/>
    </source>
</evidence>
<dbReference type="HOGENOM" id="CLU_631082_0_0_2"/>
<dbReference type="GO" id="GO:0000272">
    <property type="term" value="P:polysaccharide catabolic process"/>
    <property type="evidence" value="ECO:0007669"/>
    <property type="project" value="InterPro"/>
</dbReference>
<name>J1AQ89_9EURY</name>
<dbReference type="PROSITE" id="PS00018">
    <property type="entry name" value="EF_HAND_1"/>
    <property type="match status" value="2"/>
</dbReference>
<accession>J1AQ89</accession>
<organism evidence="1 2">
    <name type="scientific">Methanofollis liminatans DSM 4140</name>
    <dbReference type="NCBI Taxonomy" id="28892"/>
    <lineage>
        <taxon>Archaea</taxon>
        <taxon>Methanobacteriati</taxon>
        <taxon>Methanobacteriota</taxon>
        <taxon>Stenosarchaea group</taxon>
        <taxon>Methanomicrobia</taxon>
        <taxon>Methanomicrobiales</taxon>
        <taxon>Methanomicrobiaceae</taxon>
        <taxon>Methanofollis</taxon>
    </lineage>
</organism>
<dbReference type="SUPFAM" id="SSF63446">
    <property type="entry name" value="Type I dockerin domain"/>
    <property type="match status" value="1"/>
</dbReference>
<reference evidence="1 2" key="1">
    <citation type="submission" date="2011-08" db="EMBL/GenBank/DDBJ databases">
        <title>The complete genome of Methanofollis liminatans DSM 4140.</title>
        <authorList>
            <consortium name="US DOE Joint Genome Institute (JGI-PGF)"/>
            <person name="Lucas S."/>
            <person name="Han J."/>
            <person name="Lapidus A."/>
            <person name="Bruce D."/>
            <person name="Goodwin L."/>
            <person name="Pitluck S."/>
            <person name="Peters L."/>
            <person name="Kyrpides N."/>
            <person name="Mavromatis K."/>
            <person name="Ivanova N."/>
            <person name="Mikhailova N."/>
            <person name="Lu M."/>
            <person name="Detter J.C."/>
            <person name="Tapia R."/>
            <person name="Han C."/>
            <person name="Land M."/>
            <person name="Hauser L."/>
            <person name="Markowitz V."/>
            <person name="Cheng J.-F."/>
            <person name="Hugenholtz P."/>
            <person name="Woyke T."/>
            <person name="Wu D."/>
            <person name="Spring S."/>
            <person name="Schuler E."/>
            <person name="Brambilla E."/>
            <person name="Klenk H.-P."/>
            <person name="Eisen J.A."/>
        </authorList>
    </citation>
    <scope>NUCLEOTIDE SEQUENCE [LARGE SCALE GENOMIC DNA]</scope>
    <source>
        <strain evidence="1 2">DSM 4140</strain>
    </source>
</reference>
<evidence type="ECO:0000313" key="1">
    <source>
        <dbReference type="EMBL" id="EJG07123.1"/>
    </source>
</evidence>
<dbReference type="Proteomes" id="UP000005095">
    <property type="component" value="Chromosome"/>
</dbReference>
<dbReference type="STRING" id="28892.Metli_1167"/>
<protein>
    <recommendedName>
        <fullName evidence="3">Dockerin domain-containing protein</fullName>
    </recommendedName>
</protein>